<reference evidence="1" key="1">
    <citation type="submission" date="2019-08" db="EMBL/GenBank/DDBJ databases">
        <authorList>
            <person name="Kucharzyk K."/>
            <person name="Murdoch R.W."/>
            <person name="Higgins S."/>
            <person name="Loffler F."/>
        </authorList>
    </citation>
    <scope>NUCLEOTIDE SEQUENCE</scope>
</reference>
<protein>
    <submittedName>
        <fullName evidence="1">Uncharacterized protein</fullName>
    </submittedName>
</protein>
<dbReference type="HAMAP" id="MF_00763">
    <property type="entry name" value="UPF0305"/>
    <property type="match status" value="1"/>
</dbReference>
<sequence>MYGTLSMDIFSRSPSSAKIFIEDTVAALLLAETNQTAAGIIGRALSAYTVFDLQYIGGYLKREADRLPDPYRRLYKPYCMDLFDQYHSFMQEYRPGIVCHGPLPDIDLWKKYWTDVPEYCYQDTAPSKDPRPAQNHPLSKFFYRLVFAYVMFVKGGCGHPVGMPFPGGLKIRQAGDIVYCPIRDREKDLPQALCNFCPAKQDPDY</sequence>
<organism evidence="1">
    <name type="scientific">bioreactor metagenome</name>
    <dbReference type="NCBI Taxonomy" id="1076179"/>
    <lineage>
        <taxon>unclassified sequences</taxon>
        <taxon>metagenomes</taxon>
        <taxon>ecological metagenomes</taxon>
    </lineage>
</organism>
<accession>A0A644TYU6</accession>
<dbReference type="EMBL" id="VSSQ01000060">
    <property type="protein sequence ID" value="MPL71617.1"/>
    <property type="molecule type" value="Genomic_DNA"/>
</dbReference>
<proteinExistence type="inferred from homology"/>
<evidence type="ECO:0000313" key="1">
    <source>
        <dbReference type="EMBL" id="MPL71617.1"/>
    </source>
</evidence>
<dbReference type="InterPro" id="IPR019215">
    <property type="entry name" value="DUF2115"/>
</dbReference>
<comment type="caution">
    <text evidence="1">The sequence shown here is derived from an EMBL/GenBank/DDBJ whole genome shotgun (WGS) entry which is preliminary data.</text>
</comment>
<dbReference type="AlphaFoldDB" id="A0A644TYU6"/>
<dbReference type="Pfam" id="PF09888">
    <property type="entry name" value="DUF2115"/>
    <property type="match status" value="1"/>
</dbReference>
<gene>
    <name evidence="1" type="ORF">SDC9_17394</name>
</gene>
<name>A0A644TYU6_9ZZZZ</name>